<dbReference type="AlphaFoldDB" id="B8BXN7"/>
<dbReference type="Proteomes" id="UP000001449">
    <property type="component" value="Chromosome 3"/>
</dbReference>
<sequence length="1264" mass="136836">MTDEMPPSAASAASSPSQTETATTPPVAVTSAIPDTTSHSVSSHVSVDTSVSTVGTTNTNLSTTAVAPNPAITASGGPAVRTGDVLGELADQVTSGVTQMVGWTLENAPDTATHSRGLRPMHLRVAVRVHHVAFLHPGLDSGGINRTIAGGGGKWKYAKKSTGPSPLLSFGGKKGSWKNPQTSMPIPFGFGSKSDSGGKDAPSNAPLDAGGIDAAEVSEIITAEALRLSRDGIIQQHYALQHAAKQPLKSPRGLQTTPRLLSPTRKRQSDADLGKPNNPQNSDMPTFLSPAASSNRAEAARYYKECAERPKGYRRLVVSSAVQTDDVKVPMGPVSAKKVLNVASNSVKSGIKKTAALSTSSHRRSGMTSSSSSVRWDSERSKRQLSKKSSWDLSDEDATTADEKSNQAEEKNEFNNVEFQYIGPPNTGPDFFQLLRYHGAATFGRYLPEISCSVPKHSIGFELRKSRRRRAASTQPIVIEAPHVIWGDARDNALCRIAAEGCPLIDARPFEYTSNVSLMETELSESLMVCGSTVWVENAKSDDASVSSSSTLKSKHTKNLVKAKYYGGKVADGVKDGITETVKGVTKGTKVVVKTMEKGTKEAVGVGKKIIGDPIAKSVPNAGEIDGKKKKKGLRSMFKLKKKGRRKENEDGLSVDGSLLDDASVGSESIATHSETLTETVTHADSVQKQTDANEEGDGSRENEESAFNETTVDPTAIKEDVKSQQQTNDSRFAVVKPVPYVLILDDIINLQVVSFPDKEVVATFPISVASVMVQRSMDDRMNDPLKPSELTATLIQEPSAQHLRWGVELKVTVRAVEVKPNIPKVLPIPDVRLAESVDVVQSELIKVKDKLMLLGKPQEEIQRELNEKEEEISKRANDLDSAIVAAGFGKGEDEGASASEIRRRQMFYDSREHVSIRRKQKRRHQLSDDETQMINDARLDPSIGNRQKRVKESISSMMSQLNAAFPGIERGDIVPFERTEHDVIENDASKDTFAEVILAMATSLDKCLGEFVNTPTLPVVKQHLSQRSKSFHGVERPTLTSSEAKLWCSEVAKKLNDCVDAPTSDVREAVSQLQSVIVGSAEGNLKSASQHFPVSPRSSTDSAMLDPYKLVDWCTVVASKLEECAEDINVDSDDDSSTVGNTKENPSSATEQRTIIASLGSGVLFQSVSSRQNSDGSESDESDDSSMKQALQREPSGRYSISDSTHRIRTSTSVCTIKKAMPYGKSIPTTKVAPLLKDASFITRCRQEQKRGAFIRHETHFTA</sequence>
<feature type="region of interest" description="Disordered" evidence="1">
    <location>
        <begin position="186"/>
        <end position="207"/>
    </location>
</feature>
<dbReference type="PaxDb" id="35128-Thaps21733"/>
<evidence type="ECO:0000313" key="2">
    <source>
        <dbReference type="EMBL" id="EED94239.1"/>
    </source>
</evidence>
<feature type="compositionally biased region" description="Polar residues" evidence="1">
    <location>
        <begin position="674"/>
        <end position="691"/>
    </location>
</feature>
<dbReference type="GeneID" id="7448725"/>
<dbReference type="KEGG" id="tps:THAPSDRAFT_21733"/>
<accession>B8BXN7</accession>
<gene>
    <name evidence="2" type="ORF">THAPSDRAFT_21733</name>
</gene>
<feature type="region of interest" description="Disordered" evidence="1">
    <location>
        <begin position="1"/>
        <end position="55"/>
    </location>
</feature>
<keyword evidence="3" id="KW-1185">Reference proteome</keyword>
<dbReference type="HOGENOM" id="CLU_264574_0_0_1"/>
<dbReference type="OMA" id="ECAERPK"/>
<dbReference type="InParanoid" id="B8BXN7"/>
<feature type="region of interest" description="Disordered" evidence="1">
    <location>
        <begin position="243"/>
        <end position="293"/>
    </location>
</feature>
<feature type="compositionally biased region" description="Polar residues" evidence="1">
    <location>
        <begin position="1138"/>
        <end position="1153"/>
    </location>
</feature>
<feature type="region of interest" description="Disordered" evidence="1">
    <location>
        <begin position="354"/>
        <end position="410"/>
    </location>
</feature>
<protein>
    <submittedName>
        <fullName evidence="2">Uncharacterized protein</fullName>
    </submittedName>
</protein>
<dbReference type="eggNOG" id="ENOG502R8QR">
    <property type="taxonomic scope" value="Eukaryota"/>
</dbReference>
<dbReference type="EMBL" id="CM000640">
    <property type="protein sequence ID" value="EED94239.1"/>
    <property type="molecule type" value="Genomic_DNA"/>
</dbReference>
<feature type="compositionally biased region" description="Basic and acidic residues" evidence="1">
    <location>
        <begin position="401"/>
        <end position="410"/>
    </location>
</feature>
<organism evidence="2 3">
    <name type="scientific">Thalassiosira pseudonana</name>
    <name type="common">Marine diatom</name>
    <name type="synonym">Cyclotella nana</name>
    <dbReference type="NCBI Taxonomy" id="35128"/>
    <lineage>
        <taxon>Eukaryota</taxon>
        <taxon>Sar</taxon>
        <taxon>Stramenopiles</taxon>
        <taxon>Ochrophyta</taxon>
        <taxon>Bacillariophyta</taxon>
        <taxon>Coscinodiscophyceae</taxon>
        <taxon>Thalassiosirophycidae</taxon>
        <taxon>Thalassiosirales</taxon>
        <taxon>Thalassiosiraceae</taxon>
        <taxon>Thalassiosira</taxon>
    </lineage>
</organism>
<feature type="region of interest" description="Disordered" evidence="1">
    <location>
        <begin position="1129"/>
        <end position="1153"/>
    </location>
</feature>
<evidence type="ECO:0000313" key="3">
    <source>
        <dbReference type="Proteomes" id="UP000001449"/>
    </source>
</evidence>
<evidence type="ECO:0000256" key="1">
    <source>
        <dbReference type="SAM" id="MobiDB-lite"/>
    </source>
</evidence>
<proteinExistence type="predicted"/>
<dbReference type="RefSeq" id="XP_002288803.1">
    <property type="nucleotide sequence ID" value="XM_002288767.1"/>
</dbReference>
<reference evidence="2 3" key="1">
    <citation type="journal article" date="2004" name="Science">
        <title>The genome of the diatom Thalassiosira pseudonana: ecology, evolution, and metabolism.</title>
        <authorList>
            <person name="Armbrust E.V."/>
            <person name="Berges J.A."/>
            <person name="Bowler C."/>
            <person name="Green B.R."/>
            <person name="Martinez D."/>
            <person name="Putnam N.H."/>
            <person name="Zhou S."/>
            <person name="Allen A.E."/>
            <person name="Apt K.E."/>
            <person name="Bechner M."/>
            <person name="Brzezinski M.A."/>
            <person name="Chaal B.K."/>
            <person name="Chiovitti A."/>
            <person name="Davis A.K."/>
            <person name="Demarest M.S."/>
            <person name="Detter J.C."/>
            <person name="Glavina T."/>
            <person name="Goodstein D."/>
            <person name="Hadi M.Z."/>
            <person name="Hellsten U."/>
            <person name="Hildebrand M."/>
            <person name="Jenkins B.D."/>
            <person name="Jurka J."/>
            <person name="Kapitonov V.V."/>
            <person name="Kroger N."/>
            <person name="Lau W.W."/>
            <person name="Lane T.W."/>
            <person name="Larimer F.W."/>
            <person name="Lippmeier J.C."/>
            <person name="Lucas S."/>
            <person name="Medina M."/>
            <person name="Montsant A."/>
            <person name="Obornik M."/>
            <person name="Parker M.S."/>
            <person name="Palenik B."/>
            <person name="Pazour G.J."/>
            <person name="Richardson P.M."/>
            <person name="Rynearson T.A."/>
            <person name="Saito M.A."/>
            <person name="Schwartz D.C."/>
            <person name="Thamatrakoln K."/>
            <person name="Valentin K."/>
            <person name="Vardi A."/>
            <person name="Wilkerson F.P."/>
            <person name="Rokhsar D.S."/>
        </authorList>
    </citation>
    <scope>NUCLEOTIDE SEQUENCE [LARGE SCALE GENOMIC DNA]</scope>
    <source>
        <strain evidence="2 3">CCMP1335</strain>
    </source>
</reference>
<name>B8BXN7_THAPS</name>
<feature type="region of interest" description="Disordered" evidence="1">
    <location>
        <begin position="1169"/>
        <end position="1206"/>
    </location>
</feature>
<feature type="region of interest" description="Disordered" evidence="1">
    <location>
        <begin position="674"/>
        <end position="729"/>
    </location>
</feature>
<reference evidence="2 3" key="2">
    <citation type="journal article" date="2008" name="Nature">
        <title>The Phaeodactylum genome reveals the evolutionary history of diatom genomes.</title>
        <authorList>
            <person name="Bowler C."/>
            <person name="Allen A.E."/>
            <person name="Badger J.H."/>
            <person name="Grimwood J."/>
            <person name="Jabbari K."/>
            <person name="Kuo A."/>
            <person name="Maheswari U."/>
            <person name="Martens C."/>
            <person name="Maumus F."/>
            <person name="Otillar R.P."/>
            <person name="Rayko E."/>
            <person name="Salamov A."/>
            <person name="Vandepoele K."/>
            <person name="Beszteri B."/>
            <person name="Gruber A."/>
            <person name="Heijde M."/>
            <person name="Katinka M."/>
            <person name="Mock T."/>
            <person name="Valentin K."/>
            <person name="Verret F."/>
            <person name="Berges J.A."/>
            <person name="Brownlee C."/>
            <person name="Cadoret J.P."/>
            <person name="Chiovitti A."/>
            <person name="Choi C.J."/>
            <person name="Coesel S."/>
            <person name="De Martino A."/>
            <person name="Detter J.C."/>
            <person name="Durkin C."/>
            <person name="Falciatore A."/>
            <person name="Fournet J."/>
            <person name="Haruta M."/>
            <person name="Huysman M.J."/>
            <person name="Jenkins B.D."/>
            <person name="Jiroutova K."/>
            <person name="Jorgensen R.E."/>
            <person name="Joubert Y."/>
            <person name="Kaplan A."/>
            <person name="Kroger N."/>
            <person name="Kroth P.G."/>
            <person name="La Roche J."/>
            <person name="Lindquist E."/>
            <person name="Lommer M."/>
            <person name="Martin-Jezequel V."/>
            <person name="Lopez P.J."/>
            <person name="Lucas S."/>
            <person name="Mangogna M."/>
            <person name="McGinnis K."/>
            <person name="Medlin L.K."/>
            <person name="Montsant A."/>
            <person name="Oudot-Le Secq M.P."/>
            <person name="Napoli C."/>
            <person name="Obornik M."/>
            <person name="Parker M.S."/>
            <person name="Petit J.L."/>
            <person name="Porcel B.M."/>
            <person name="Poulsen N."/>
            <person name="Robison M."/>
            <person name="Rychlewski L."/>
            <person name="Rynearson T.A."/>
            <person name="Schmutz J."/>
            <person name="Shapiro H."/>
            <person name="Siaut M."/>
            <person name="Stanley M."/>
            <person name="Sussman M.R."/>
            <person name="Taylor A.R."/>
            <person name="Vardi A."/>
            <person name="von Dassow P."/>
            <person name="Vyverman W."/>
            <person name="Willis A."/>
            <person name="Wyrwicz L.S."/>
            <person name="Rokhsar D.S."/>
            <person name="Weissenbach J."/>
            <person name="Armbrust E.V."/>
            <person name="Green B.R."/>
            <person name="Van de Peer Y."/>
            <person name="Grigoriev I.V."/>
        </authorList>
    </citation>
    <scope>NUCLEOTIDE SEQUENCE [LARGE SCALE GENOMIC DNA]</scope>
    <source>
        <strain evidence="2 3">CCMP1335</strain>
    </source>
</reference>